<evidence type="ECO:0000313" key="1">
    <source>
        <dbReference type="EMBL" id="PIN98816.1"/>
    </source>
</evidence>
<dbReference type="AlphaFoldDB" id="A0A2G9P655"/>
<proteinExistence type="predicted"/>
<accession>A0A2G9P655</accession>
<gene>
    <name evidence="1" type="ORF">AB205_0121370</name>
</gene>
<sequence length="100" mass="11499">MFDQRIYNLTTQFLGRAHVEDTETRHPKYTAAVLCDKGPMMVKCNTLLYKGAVFNIHLPTPMFFSKNMGGFSKPKMAHDTQQMFDLYSENVLHCQTFSSV</sequence>
<dbReference type="Proteomes" id="UP000228934">
    <property type="component" value="Unassembled WGS sequence"/>
</dbReference>
<dbReference type="EMBL" id="KV922753">
    <property type="protein sequence ID" value="PIN98816.1"/>
    <property type="molecule type" value="Genomic_DNA"/>
</dbReference>
<organism evidence="1 2">
    <name type="scientific">Aquarana catesbeiana</name>
    <name type="common">American bullfrog</name>
    <name type="synonym">Rana catesbeiana</name>
    <dbReference type="NCBI Taxonomy" id="8400"/>
    <lineage>
        <taxon>Eukaryota</taxon>
        <taxon>Metazoa</taxon>
        <taxon>Chordata</taxon>
        <taxon>Craniata</taxon>
        <taxon>Vertebrata</taxon>
        <taxon>Euteleostomi</taxon>
        <taxon>Amphibia</taxon>
        <taxon>Batrachia</taxon>
        <taxon>Anura</taxon>
        <taxon>Neobatrachia</taxon>
        <taxon>Ranoidea</taxon>
        <taxon>Ranidae</taxon>
        <taxon>Aquarana</taxon>
    </lineage>
</organism>
<evidence type="ECO:0000313" key="2">
    <source>
        <dbReference type="Proteomes" id="UP000228934"/>
    </source>
</evidence>
<name>A0A2G9P655_AQUCT</name>
<reference evidence="2" key="1">
    <citation type="journal article" date="2017" name="Nat. Commun.">
        <title>The North American bullfrog draft genome provides insight into hormonal regulation of long noncoding RNA.</title>
        <authorList>
            <person name="Hammond S.A."/>
            <person name="Warren R.L."/>
            <person name="Vandervalk B.P."/>
            <person name="Kucuk E."/>
            <person name="Khan H."/>
            <person name="Gibb E.A."/>
            <person name="Pandoh P."/>
            <person name="Kirk H."/>
            <person name="Zhao Y."/>
            <person name="Jones M."/>
            <person name="Mungall A.J."/>
            <person name="Coope R."/>
            <person name="Pleasance S."/>
            <person name="Moore R.A."/>
            <person name="Holt R.A."/>
            <person name="Round J.M."/>
            <person name="Ohora S."/>
            <person name="Walle B.V."/>
            <person name="Veldhoen N."/>
            <person name="Helbing C.C."/>
            <person name="Birol I."/>
        </authorList>
    </citation>
    <scope>NUCLEOTIDE SEQUENCE [LARGE SCALE GENOMIC DNA]</scope>
</reference>
<dbReference type="OrthoDB" id="271628at2759"/>
<keyword evidence="2" id="KW-1185">Reference proteome</keyword>
<protein>
    <submittedName>
        <fullName evidence="1">Uncharacterized protein</fullName>
    </submittedName>
</protein>